<evidence type="ECO:0000313" key="1">
    <source>
        <dbReference type="EMBL" id="MCI81050.1"/>
    </source>
</evidence>
<dbReference type="EMBL" id="LXQA011009731">
    <property type="protein sequence ID" value="MCI81050.1"/>
    <property type="molecule type" value="Genomic_DNA"/>
</dbReference>
<keyword evidence="2" id="KW-1185">Reference proteome</keyword>
<feature type="non-terminal residue" evidence="1">
    <location>
        <position position="1"/>
    </location>
</feature>
<proteinExistence type="predicted"/>
<organism evidence="1 2">
    <name type="scientific">Trifolium medium</name>
    <dbReference type="NCBI Taxonomy" id="97028"/>
    <lineage>
        <taxon>Eukaryota</taxon>
        <taxon>Viridiplantae</taxon>
        <taxon>Streptophyta</taxon>
        <taxon>Embryophyta</taxon>
        <taxon>Tracheophyta</taxon>
        <taxon>Spermatophyta</taxon>
        <taxon>Magnoliopsida</taxon>
        <taxon>eudicotyledons</taxon>
        <taxon>Gunneridae</taxon>
        <taxon>Pentapetalae</taxon>
        <taxon>rosids</taxon>
        <taxon>fabids</taxon>
        <taxon>Fabales</taxon>
        <taxon>Fabaceae</taxon>
        <taxon>Papilionoideae</taxon>
        <taxon>50 kb inversion clade</taxon>
        <taxon>NPAAA clade</taxon>
        <taxon>Hologalegina</taxon>
        <taxon>IRL clade</taxon>
        <taxon>Trifolieae</taxon>
        <taxon>Trifolium</taxon>
    </lineage>
</organism>
<comment type="caution">
    <text evidence="1">The sequence shown here is derived from an EMBL/GenBank/DDBJ whole genome shotgun (WGS) entry which is preliminary data.</text>
</comment>
<sequence>GVFPTRYVNSNVTTLLDGGSQSSLWVVLNLRFPAVSSAPVASMVVVSFSCSAVF</sequence>
<dbReference type="AlphaFoldDB" id="A0A392V3P7"/>
<evidence type="ECO:0000313" key="2">
    <source>
        <dbReference type="Proteomes" id="UP000265520"/>
    </source>
</evidence>
<accession>A0A392V3P7</accession>
<dbReference type="Proteomes" id="UP000265520">
    <property type="component" value="Unassembled WGS sequence"/>
</dbReference>
<name>A0A392V3P7_9FABA</name>
<protein>
    <submittedName>
        <fullName evidence="1">Uncharacterized protein</fullName>
    </submittedName>
</protein>
<reference evidence="1 2" key="1">
    <citation type="journal article" date="2018" name="Front. Plant Sci.">
        <title>Red Clover (Trifolium pratense) and Zigzag Clover (T. medium) - A Picture of Genomic Similarities and Differences.</title>
        <authorList>
            <person name="Dluhosova J."/>
            <person name="Istvanek J."/>
            <person name="Nedelnik J."/>
            <person name="Repkova J."/>
        </authorList>
    </citation>
    <scope>NUCLEOTIDE SEQUENCE [LARGE SCALE GENOMIC DNA]</scope>
    <source>
        <strain evidence="2">cv. 10/8</strain>
        <tissue evidence="1">Leaf</tissue>
    </source>
</reference>